<dbReference type="Pfam" id="PF01612">
    <property type="entry name" value="DNA_pol_A_exo1"/>
    <property type="match status" value="1"/>
</dbReference>
<dbReference type="InterPro" id="IPR002562">
    <property type="entry name" value="3'-5'_exonuclease_dom"/>
</dbReference>
<protein>
    <submittedName>
        <fullName evidence="2">Ribonuclease D</fullName>
        <ecNumber evidence="2">3.1.-.-</ecNumber>
        <ecNumber evidence="2">3.1.13.5</ecNumber>
    </submittedName>
</protein>
<dbReference type="GO" id="GO:0033890">
    <property type="term" value="F:ribonuclease D activity"/>
    <property type="evidence" value="ECO:0007669"/>
    <property type="project" value="UniProtKB-EC"/>
</dbReference>
<proteinExistence type="predicted"/>
<dbReference type="PANTHER" id="PTHR47649">
    <property type="entry name" value="RIBONUCLEASE D"/>
    <property type="match status" value="1"/>
</dbReference>
<dbReference type="InterPro" id="IPR036397">
    <property type="entry name" value="RNaseH_sf"/>
</dbReference>
<dbReference type="Gene3D" id="3.30.420.10">
    <property type="entry name" value="Ribonuclease H-like superfamily/Ribonuclease H"/>
    <property type="match status" value="1"/>
</dbReference>
<dbReference type="SMART" id="SM00474">
    <property type="entry name" value="35EXOc"/>
    <property type="match status" value="1"/>
</dbReference>
<dbReference type="RefSeq" id="WP_347781731.1">
    <property type="nucleotide sequence ID" value="NZ_JBBMFV010000004.1"/>
</dbReference>
<dbReference type="SUPFAM" id="SSF53098">
    <property type="entry name" value="Ribonuclease H-like"/>
    <property type="match status" value="1"/>
</dbReference>
<dbReference type="CDD" id="cd06142">
    <property type="entry name" value="RNaseD_exo"/>
    <property type="match status" value="1"/>
</dbReference>
<evidence type="ECO:0000313" key="3">
    <source>
        <dbReference type="Proteomes" id="UP001448614"/>
    </source>
</evidence>
<dbReference type="Proteomes" id="UP001448614">
    <property type="component" value="Unassembled WGS sequence"/>
</dbReference>
<sequence length="210" mass="23590">MSTSRLPVEVFSGDLSKAAFRRSAMRSVLAWDIETSGLDWSTDKIGTCQIGTQDEIMIVVIDQERPPKFLSALLENPEITKVFHHAPFDLRFMTHHWGIMPTNVECTKIASKILNPELRAEEHSLKPVLRRHLGVEISKVQQISDWLSPDLSEEQLAYAAADVAHLIPLLALLRNKTSLEGISEALEASYSYLMTRVILDIRGSGDVYAY</sequence>
<accession>A0ABV0GMS8</accession>
<comment type="caution">
    <text evidence="2">The sequence shown here is derived from an EMBL/GenBank/DDBJ whole genome shotgun (WGS) entry which is preliminary data.</text>
</comment>
<evidence type="ECO:0000313" key="2">
    <source>
        <dbReference type="EMBL" id="MEO3939861.1"/>
    </source>
</evidence>
<dbReference type="InterPro" id="IPR012337">
    <property type="entry name" value="RNaseH-like_sf"/>
</dbReference>
<keyword evidence="3" id="KW-1185">Reference proteome</keyword>
<keyword evidence="2" id="KW-0378">Hydrolase</keyword>
<name>A0ABV0GMS8_PAENI</name>
<organism evidence="2 3">
    <name type="scientific">Paenarthrobacter nicotinovorans</name>
    <name type="common">Arthrobacter nicotinovorans</name>
    <dbReference type="NCBI Taxonomy" id="29320"/>
    <lineage>
        <taxon>Bacteria</taxon>
        <taxon>Bacillati</taxon>
        <taxon>Actinomycetota</taxon>
        <taxon>Actinomycetes</taxon>
        <taxon>Micrococcales</taxon>
        <taxon>Micrococcaceae</taxon>
        <taxon>Paenarthrobacter</taxon>
    </lineage>
</organism>
<dbReference type="PANTHER" id="PTHR47649:SF1">
    <property type="entry name" value="RIBONUCLEASE D"/>
    <property type="match status" value="1"/>
</dbReference>
<gene>
    <name evidence="2" type="ORF">V3C41_02115</name>
</gene>
<dbReference type="EC" id="3.1.-.-" evidence="2"/>
<dbReference type="EMBL" id="JBBMFV010000004">
    <property type="protein sequence ID" value="MEO3939861.1"/>
    <property type="molecule type" value="Genomic_DNA"/>
</dbReference>
<dbReference type="EC" id="3.1.13.5" evidence="2"/>
<evidence type="ECO:0000259" key="1">
    <source>
        <dbReference type="SMART" id="SM00474"/>
    </source>
</evidence>
<reference evidence="2 3" key="1">
    <citation type="journal article" date="2024" name="Appl. Microbiol. Biotechnol.">
        <title>Biosynthetic gene clusters with biotechnological applications in novel Antarctic isolates from Actinomycetota.</title>
        <authorList>
            <person name="Bruna P."/>
            <person name="Nunez-Montero K."/>
            <person name="Contreras M.J."/>
            <person name="Leal K."/>
            <person name="Garcia M."/>
            <person name="Abanto M."/>
            <person name="Barrientos L."/>
        </authorList>
    </citation>
    <scope>NUCLEOTIDE SEQUENCE [LARGE SCALE GENOMIC DNA]</scope>
    <source>
        <strain evidence="2 3">Se16.17</strain>
    </source>
</reference>
<dbReference type="InterPro" id="IPR051086">
    <property type="entry name" value="RNase_D-like"/>
</dbReference>
<feature type="domain" description="3'-5' exonuclease" evidence="1">
    <location>
        <begin position="7"/>
        <end position="178"/>
    </location>
</feature>